<accession>A0A9Q9F3I2</accession>
<dbReference type="AlphaFoldDB" id="A0A9Q9F3I2"/>
<proteinExistence type="predicted"/>
<organism evidence="2 3">
    <name type="scientific">Macrococcus equipercicus</name>
    <dbReference type="NCBI Taxonomy" id="69967"/>
    <lineage>
        <taxon>Bacteria</taxon>
        <taxon>Bacillati</taxon>
        <taxon>Bacillota</taxon>
        <taxon>Bacilli</taxon>
        <taxon>Bacillales</taxon>
        <taxon>Staphylococcaceae</taxon>
        <taxon>Macrococcus</taxon>
    </lineage>
</organism>
<dbReference type="InterPro" id="IPR031329">
    <property type="entry name" value="NEUT/ALK_ceramidase_N"/>
</dbReference>
<gene>
    <name evidence="2" type="ORF">KFV11_01390</name>
</gene>
<name>A0A9Q9F3I2_9STAP</name>
<dbReference type="EMBL" id="CP073809">
    <property type="protein sequence ID" value="UTH14054.1"/>
    <property type="molecule type" value="Genomic_DNA"/>
</dbReference>
<evidence type="ECO:0000313" key="2">
    <source>
        <dbReference type="EMBL" id="UTH14054.1"/>
    </source>
</evidence>
<dbReference type="Pfam" id="PF04734">
    <property type="entry name" value="Ceramidase_alk"/>
    <property type="match status" value="1"/>
</dbReference>
<reference evidence="2" key="1">
    <citation type="submission" date="2021-04" db="EMBL/GenBank/DDBJ databases">
        <title>Complete Genome Sequences of Macrococcus spp. from dog and cattle.</title>
        <authorList>
            <person name="Schwendener S."/>
            <person name="Perreten V."/>
        </authorList>
    </citation>
    <scope>NUCLEOTIDE SEQUENCE</scope>
    <source>
        <strain evidence="2">Epi0143-OL</strain>
    </source>
</reference>
<evidence type="ECO:0000259" key="1">
    <source>
        <dbReference type="Pfam" id="PF04734"/>
    </source>
</evidence>
<dbReference type="KEGG" id="mequ:KFV11_01390"/>
<feature type="domain" description="Neutral/alkaline non-lysosomal ceramidase N-terminal" evidence="1">
    <location>
        <begin position="14"/>
        <end position="203"/>
    </location>
</feature>
<protein>
    <submittedName>
        <fullName evidence="2">Neutral/alkaline non-lysosomal ceramidase N-terminal domain-containing protein</fullName>
    </submittedName>
</protein>
<dbReference type="Proteomes" id="UP001057381">
    <property type="component" value="Chromosome"/>
</dbReference>
<sequence>MTIGSVQKININPPLGIEFIGYHRDKPISEILHDIYAISYYIKSSQKEMLFISIDNVGLLKEFSDEIRNRISEATNIEIGNIILNFSHTHSGPATADGKEITIKYNKELVNKLVDISIKCIETAQPIEISWNLDEIEVSDNRREIVNGIATMGIRKDVRVDNRIAYLSIRSKSDKKNLGLLIFMSSHPNILKSDSFVLSNDYISVVREKLSNESANIAIVQLGTGNLNPKWRGSVNDLNTIADKVERSFRTQEFIYEDIESFEIYYKKYDINLMKISDMDKLNERAKYASEVWELNTEKWKDAMISRMNETLSLEFEISGFKLNNGIFMGIPFEPFYEMSLEIKNLLGNDLILFGGYTNGYYGYLPYETEYQFSGYEVDINPVVYGPLTGLWMPVTIEESKNVADNVIKIIKNNGVNY</sequence>
<dbReference type="RefSeq" id="WP_254250124.1">
    <property type="nucleotide sequence ID" value="NZ_CP073809.1"/>
</dbReference>
<evidence type="ECO:0000313" key="3">
    <source>
        <dbReference type="Proteomes" id="UP001057381"/>
    </source>
</evidence>